<feature type="compositionally biased region" description="Basic and acidic residues" evidence="1">
    <location>
        <begin position="30"/>
        <end position="39"/>
    </location>
</feature>
<evidence type="ECO:0000256" key="1">
    <source>
        <dbReference type="SAM" id="MobiDB-lite"/>
    </source>
</evidence>
<reference evidence="2" key="1">
    <citation type="submission" date="2020-08" db="EMBL/GenBank/DDBJ databases">
        <title>Multicomponent nature underlies the extraordinary mechanical properties of spider dragline silk.</title>
        <authorList>
            <person name="Kono N."/>
            <person name="Nakamura H."/>
            <person name="Mori M."/>
            <person name="Yoshida Y."/>
            <person name="Ohtoshi R."/>
            <person name="Malay A.D."/>
            <person name="Moran D.A.P."/>
            <person name="Tomita M."/>
            <person name="Numata K."/>
            <person name="Arakawa K."/>
        </authorList>
    </citation>
    <scope>NUCLEOTIDE SEQUENCE</scope>
</reference>
<sequence length="142" mass="16801">MTHEFSGKIYSNSQNENERGKLRKRKLNKKKPEQERKLINTDSSTTRDPVEHFLSIPTVATNKQRRNVPPAFPESKANQRIPLFERQSSSGWFFVIILVMRPNPSSSNKRRKSHHMRLFSGGVLRWQLKSQLFAHSKWRHHR</sequence>
<comment type="caution">
    <text evidence="2">The sequence shown here is derived from an EMBL/GenBank/DDBJ whole genome shotgun (WGS) entry which is preliminary data.</text>
</comment>
<feature type="region of interest" description="Disordered" evidence="1">
    <location>
        <begin position="1"/>
        <end position="56"/>
    </location>
</feature>
<name>A0A8X7CCH0_9ARAC</name>
<proteinExistence type="predicted"/>
<dbReference type="Proteomes" id="UP000886998">
    <property type="component" value="Unassembled WGS sequence"/>
</dbReference>
<evidence type="ECO:0000313" key="3">
    <source>
        <dbReference type="Proteomes" id="UP000886998"/>
    </source>
</evidence>
<organism evidence="2 3">
    <name type="scientific">Trichonephila inaurata madagascariensis</name>
    <dbReference type="NCBI Taxonomy" id="2747483"/>
    <lineage>
        <taxon>Eukaryota</taxon>
        <taxon>Metazoa</taxon>
        <taxon>Ecdysozoa</taxon>
        <taxon>Arthropoda</taxon>
        <taxon>Chelicerata</taxon>
        <taxon>Arachnida</taxon>
        <taxon>Araneae</taxon>
        <taxon>Araneomorphae</taxon>
        <taxon>Entelegynae</taxon>
        <taxon>Araneoidea</taxon>
        <taxon>Nephilidae</taxon>
        <taxon>Trichonephila</taxon>
        <taxon>Trichonephila inaurata</taxon>
    </lineage>
</organism>
<keyword evidence="3" id="KW-1185">Reference proteome</keyword>
<accession>A0A8X7CCH0</accession>
<gene>
    <name evidence="2" type="ORF">TNIN_230591</name>
</gene>
<dbReference type="AlphaFoldDB" id="A0A8X7CCH0"/>
<protein>
    <submittedName>
        <fullName evidence="2">Uncharacterized protein</fullName>
    </submittedName>
</protein>
<evidence type="ECO:0000313" key="2">
    <source>
        <dbReference type="EMBL" id="GFY61656.1"/>
    </source>
</evidence>
<dbReference type="EMBL" id="BMAV01013756">
    <property type="protein sequence ID" value="GFY61656.1"/>
    <property type="molecule type" value="Genomic_DNA"/>
</dbReference>